<organism evidence="3 4">
    <name type="scientific">Salinisphaera aquimarina</name>
    <dbReference type="NCBI Taxonomy" id="2094031"/>
    <lineage>
        <taxon>Bacteria</taxon>
        <taxon>Pseudomonadati</taxon>
        <taxon>Pseudomonadota</taxon>
        <taxon>Gammaproteobacteria</taxon>
        <taxon>Salinisphaerales</taxon>
        <taxon>Salinisphaeraceae</taxon>
        <taxon>Salinisphaera</taxon>
    </lineage>
</organism>
<dbReference type="SUPFAM" id="SSF47413">
    <property type="entry name" value="lambda repressor-like DNA-binding domains"/>
    <property type="match status" value="1"/>
</dbReference>
<evidence type="ECO:0000256" key="1">
    <source>
        <dbReference type="SAM" id="MobiDB-lite"/>
    </source>
</evidence>
<evidence type="ECO:0000313" key="3">
    <source>
        <dbReference type="EMBL" id="MFC3104709.1"/>
    </source>
</evidence>
<comment type="caution">
    <text evidence="3">The sequence shown here is derived from an EMBL/GenBank/DDBJ whole genome shotgun (WGS) entry which is preliminary data.</text>
</comment>
<dbReference type="PROSITE" id="PS50943">
    <property type="entry name" value="HTH_CROC1"/>
    <property type="match status" value="1"/>
</dbReference>
<gene>
    <name evidence="3" type="ORF">ACFOSU_12520</name>
</gene>
<dbReference type="InterPro" id="IPR010982">
    <property type="entry name" value="Lambda_DNA-bd_dom_sf"/>
</dbReference>
<dbReference type="Proteomes" id="UP001595462">
    <property type="component" value="Unassembled WGS sequence"/>
</dbReference>
<dbReference type="InterPro" id="IPR001387">
    <property type="entry name" value="Cro/C1-type_HTH"/>
</dbReference>
<dbReference type="Gene3D" id="1.10.260.40">
    <property type="entry name" value="lambda repressor-like DNA-binding domains"/>
    <property type="match status" value="1"/>
</dbReference>
<feature type="domain" description="HTH cro/C1-type" evidence="2">
    <location>
        <begin position="22"/>
        <end position="77"/>
    </location>
</feature>
<feature type="region of interest" description="Disordered" evidence="1">
    <location>
        <begin position="92"/>
        <end position="116"/>
    </location>
</feature>
<dbReference type="EMBL" id="JBHRSS010000005">
    <property type="protein sequence ID" value="MFC3104709.1"/>
    <property type="molecule type" value="Genomic_DNA"/>
</dbReference>
<protein>
    <submittedName>
        <fullName evidence="3">Helix-turn-helix domain-containing protein</fullName>
    </submittedName>
</protein>
<proteinExistence type="predicted"/>
<feature type="compositionally biased region" description="Basic and acidic residues" evidence="1">
    <location>
        <begin position="102"/>
        <end position="116"/>
    </location>
</feature>
<dbReference type="Pfam" id="PF01381">
    <property type="entry name" value="HTH_3"/>
    <property type="match status" value="1"/>
</dbReference>
<accession>A0ABV7EPP8</accession>
<evidence type="ECO:0000313" key="4">
    <source>
        <dbReference type="Proteomes" id="UP001595462"/>
    </source>
</evidence>
<reference evidence="4" key="1">
    <citation type="journal article" date="2019" name="Int. J. Syst. Evol. Microbiol.">
        <title>The Global Catalogue of Microorganisms (GCM) 10K type strain sequencing project: providing services to taxonomists for standard genome sequencing and annotation.</title>
        <authorList>
            <consortium name="The Broad Institute Genomics Platform"/>
            <consortium name="The Broad Institute Genome Sequencing Center for Infectious Disease"/>
            <person name="Wu L."/>
            <person name="Ma J."/>
        </authorList>
    </citation>
    <scope>NUCLEOTIDE SEQUENCE [LARGE SCALE GENOMIC DNA]</scope>
    <source>
        <strain evidence="4">KCTC 52640</strain>
    </source>
</reference>
<dbReference type="CDD" id="cd00093">
    <property type="entry name" value="HTH_XRE"/>
    <property type="match status" value="1"/>
</dbReference>
<sequence length="116" mass="12940">MDTLDLSEISDDVALEQLGARLSRYRLNRTLTQAHLAHEAGLSRKTVSKAELGQPIDLISLVRILRALKLNSSLDGLLPPEPESPLRVAAQELTLRRRARPRASDGKKDVNRPWPD</sequence>
<keyword evidence="4" id="KW-1185">Reference proteome</keyword>
<dbReference type="SMART" id="SM00530">
    <property type="entry name" value="HTH_XRE"/>
    <property type="match status" value="1"/>
</dbReference>
<name>A0ABV7EPP8_9GAMM</name>
<evidence type="ECO:0000259" key="2">
    <source>
        <dbReference type="PROSITE" id="PS50943"/>
    </source>
</evidence>
<dbReference type="RefSeq" id="WP_380690112.1">
    <property type="nucleotide sequence ID" value="NZ_JBHRSS010000005.1"/>
</dbReference>